<dbReference type="CDD" id="cd12100">
    <property type="entry name" value="DD_CABYR_SP17"/>
    <property type="match status" value="1"/>
</dbReference>
<sequence length="1616" mass="173149">MPITTPKVPDGLPELMRGLAKSVIKENPENIYVHAAEYFENLIRERDGGLDRGYQNFSAYKVYADYKEKCRGKGGGNESLSGGEIPSSAGGVAVRSRMASDGDDDSGGSASATRGRRKKRVRKQGSKESNKSLEKQESIGSITENGGEEEKKPTSADGSLQESLIPIKEDTPDIEEAVVKVQAHLECQAPRERPFNKSVSVDSVAAASAVSSVLQDAGEEADDADRETGEAIETQVEADLAAELGHPINCEDVDSYPPDETEDDPEAGNGEDYGSAPSTAEVGGEVIGDAEVLVNDAPPNGSDQVVVIESSQKNSDEVDLSVDDVANNNEEPLANGSVEEQIDGAAEASVEKQDSAEVQIEGVDTVDESVPVVEEVDESVPNLPDVPTEEPNIEEVESGDTEEVQAEPIVDEPNEQKPVDDETKEDIVEDANVIKSSKESSVDKVDEASAADDATKDGKVKSDAIEDGAEGQEVPSNKADSIEEVSPKEVNENGSASPPLVKSESKDNETVGVASSPKQIRSVEDDTNGNPSGEGPVDKAVEEVAEESSPVAVEGPEDEQADPSEAQPENVNGNESGGSLDNPPENGAPVDNVPEEVEVSASKNPEATKSNGKSGEATPLKSESVEQIDAQSAGEDIPSESAENVESNDAPGSEATAQPEDGVQENSNGSGEEKGKASKEPSLDKPESEKGESADEPKSSGSAAASREPSVDKVESEKEGSADEPKSSGSAKASNEPSLDKPESEKNGSQEEPKSDKPESEKDVSADEPKSNGSAQASKEPSLDKPKSESVDEPKSGGSAKSSKEPSLDKPESEKNMSADEVKSGGSAKSSKDPSLDKPKSENNESAIEPKSSGSAKASKEPSQDNPDSDKNGNMDEPKANGSAKASQETSLDKPNSEKDDGSVEEPKSSGSAKASKEPSLEQAEPDLKSDGSAKVPSLDKTESELDQSNGDQSKESSAKESAGESGSVEAVTAPDEGGSADAGEMSMSSRMGDDEQEPESEAVDEPSAPPMEDEETGETGGEDKVKSDELKTEDDSAKNDGNGEETTADQVNQGDDEETDESKEEVVEEPCIQRQVSPSASKIPSKQPSVELDDIKKVDLASFNKDSAEALFYTLKKSELENQESQATKPEAKVENGVEENEDDDDDVVVTEEPPSRVSRVSPKRSFTDNFLESSPITDEVSKSAEGDGVADQDGVEEDENQQFNPMFAASVRNKQLQDQLHSRFSQDDTSKLDNSTRRAAMHRSMTERMDLARQDTNYVDLRKYDPDYVEEEDQFDGYYIGNLKHKILASSVSVADSDYYDQEQAEGSMDDNNVQTALETIASTDTESTLPSQTTIQANRGFLKRGSQNTSSNIPYASFGNNAINQSLDDFIEREEQMKEAEAQAASTIQRSYRRFRTNKKKLLRDYHSTMQTFTEDQSTESLEDYPSSVIQIKLDRKQPEESDNSFEDARSENRRRPMYSLNIDEYDTAARRMTLTRGVAMQRNSTPEEDSGKSDNASGEKKSASEPASNLAITEGTPRTSSDLSSEEKKSSTSSDEKENKDNSSSKSSGGGKDSACESASTLNERRKSASMDVQKLFIARQRTMPVQIETTVMRAQPKHLRKRIKSAGMIRK</sequence>
<feature type="region of interest" description="Disordered" evidence="1">
    <location>
        <begin position="1436"/>
        <end position="1468"/>
    </location>
</feature>
<feature type="region of interest" description="Disordered" evidence="1">
    <location>
        <begin position="374"/>
        <end position="1093"/>
    </location>
</feature>
<feature type="compositionally biased region" description="Basic and acidic residues" evidence="1">
    <location>
        <begin position="436"/>
        <end position="464"/>
    </location>
</feature>
<feature type="region of interest" description="Disordered" evidence="1">
    <location>
        <begin position="71"/>
        <end position="171"/>
    </location>
</feature>
<feature type="compositionally biased region" description="Basic and acidic residues" evidence="1">
    <location>
        <begin position="125"/>
        <end position="137"/>
    </location>
</feature>
<feature type="compositionally biased region" description="Basic and acidic residues" evidence="1">
    <location>
        <begin position="802"/>
        <end position="823"/>
    </location>
</feature>
<feature type="compositionally biased region" description="Basic and acidic residues" evidence="1">
    <location>
        <begin position="709"/>
        <end position="726"/>
    </location>
</feature>
<feature type="compositionally biased region" description="Low complexity" evidence="1">
    <location>
        <begin position="1152"/>
        <end position="1166"/>
    </location>
</feature>
<feature type="compositionally biased region" description="Acidic residues" evidence="1">
    <location>
        <begin position="387"/>
        <end position="413"/>
    </location>
</feature>
<name>A0ABM2A3F4_AEDAL</name>
<organism evidence="2 3">
    <name type="scientific">Aedes albopictus</name>
    <name type="common">Asian tiger mosquito</name>
    <name type="synonym">Stegomyia albopicta</name>
    <dbReference type="NCBI Taxonomy" id="7160"/>
    <lineage>
        <taxon>Eukaryota</taxon>
        <taxon>Metazoa</taxon>
        <taxon>Ecdysozoa</taxon>
        <taxon>Arthropoda</taxon>
        <taxon>Hexapoda</taxon>
        <taxon>Insecta</taxon>
        <taxon>Pterygota</taxon>
        <taxon>Neoptera</taxon>
        <taxon>Endopterygota</taxon>
        <taxon>Diptera</taxon>
        <taxon>Nematocera</taxon>
        <taxon>Culicoidea</taxon>
        <taxon>Culicidae</taxon>
        <taxon>Culicinae</taxon>
        <taxon>Aedini</taxon>
        <taxon>Aedes</taxon>
        <taxon>Stegomyia</taxon>
    </lineage>
</organism>
<feature type="compositionally biased region" description="Acidic residues" evidence="1">
    <location>
        <begin position="251"/>
        <end position="266"/>
    </location>
</feature>
<keyword evidence="3" id="KW-1185">Reference proteome</keyword>
<feature type="compositionally biased region" description="Basic and acidic residues" evidence="1">
    <location>
        <begin position="1022"/>
        <end position="1039"/>
    </location>
</feature>
<feature type="compositionally biased region" description="Basic and acidic residues" evidence="1">
    <location>
        <begin position="858"/>
        <end position="879"/>
    </location>
</feature>
<feature type="region of interest" description="Disordered" evidence="1">
    <location>
        <begin position="206"/>
        <end position="321"/>
    </location>
</feature>
<dbReference type="GeneID" id="109403863"/>
<proteinExistence type="predicted"/>
<dbReference type="RefSeq" id="XP_029723621.1">
    <property type="nucleotide sequence ID" value="XM_029867761.2"/>
</dbReference>
<dbReference type="EnsemblMetazoa" id="AALFPA23_024072.R35894">
    <property type="protein sequence ID" value="AALFPA23_024072.P35894"/>
    <property type="gene ID" value="AALFPA23_024072"/>
</dbReference>
<feature type="compositionally biased region" description="Polar residues" evidence="1">
    <location>
        <begin position="1169"/>
        <end position="1178"/>
    </location>
</feature>
<feature type="compositionally biased region" description="Polar residues" evidence="1">
    <location>
        <begin position="1075"/>
        <end position="1089"/>
    </location>
</feature>
<feature type="compositionally biased region" description="Basic and acidic residues" evidence="1">
    <location>
        <begin position="738"/>
        <end position="770"/>
    </location>
</feature>
<feature type="compositionally biased region" description="Polar residues" evidence="1">
    <location>
        <begin position="1509"/>
        <end position="1523"/>
    </location>
</feature>
<dbReference type="SUPFAM" id="SSF47391">
    <property type="entry name" value="Dimerization-anchoring domain of cAMP-dependent PK regulatory subunit"/>
    <property type="match status" value="1"/>
</dbReference>
<reference evidence="3" key="1">
    <citation type="journal article" date="2015" name="Proc. Natl. Acad. Sci. U.S.A.">
        <title>Genome sequence of the Asian Tiger mosquito, Aedes albopictus, reveals insights into its biology, genetics, and evolution.</title>
        <authorList>
            <person name="Chen X.G."/>
            <person name="Jiang X."/>
            <person name="Gu J."/>
            <person name="Xu M."/>
            <person name="Wu Y."/>
            <person name="Deng Y."/>
            <person name="Zhang C."/>
            <person name="Bonizzoni M."/>
            <person name="Dermauw W."/>
            <person name="Vontas J."/>
            <person name="Armbruster P."/>
            <person name="Huang X."/>
            <person name="Yang Y."/>
            <person name="Zhang H."/>
            <person name="He W."/>
            <person name="Peng H."/>
            <person name="Liu Y."/>
            <person name="Wu K."/>
            <person name="Chen J."/>
            <person name="Lirakis M."/>
            <person name="Topalis P."/>
            <person name="Van Leeuwen T."/>
            <person name="Hall A.B."/>
            <person name="Jiang X."/>
            <person name="Thorpe C."/>
            <person name="Mueller R.L."/>
            <person name="Sun C."/>
            <person name="Waterhouse R.M."/>
            <person name="Yan G."/>
            <person name="Tu Z.J."/>
            <person name="Fang X."/>
            <person name="James A.A."/>
        </authorList>
    </citation>
    <scope>NUCLEOTIDE SEQUENCE [LARGE SCALE GENOMIC DNA]</scope>
    <source>
        <strain evidence="3">Foshan</strain>
    </source>
</reference>
<feature type="compositionally biased region" description="Acidic residues" evidence="1">
    <location>
        <begin position="1055"/>
        <end position="1069"/>
    </location>
</feature>
<reference evidence="2" key="2">
    <citation type="submission" date="2025-05" db="UniProtKB">
        <authorList>
            <consortium name="EnsemblMetazoa"/>
        </authorList>
    </citation>
    <scope>IDENTIFICATION</scope>
    <source>
        <strain evidence="2">Foshan</strain>
    </source>
</reference>
<accession>A0ABM2A3F4</accession>
<feature type="compositionally biased region" description="Basic and acidic residues" evidence="1">
    <location>
        <begin position="671"/>
        <end position="698"/>
    </location>
</feature>
<evidence type="ECO:0008006" key="4">
    <source>
        <dbReference type="Google" id="ProtNLM"/>
    </source>
</evidence>
<feature type="compositionally biased region" description="Basic residues" evidence="1">
    <location>
        <begin position="114"/>
        <end position="124"/>
    </location>
</feature>
<dbReference type="Proteomes" id="UP000069940">
    <property type="component" value="Unassembled WGS sequence"/>
</dbReference>
<feature type="compositionally biased region" description="Polar residues" evidence="1">
    <location>
        <begin position="727"/>
        <end position="737"/>
    </location>
</feature>
<feature type="compositionally biased region" description="Polar residues" evidence="1">
    <location>
        <begin position="567"/>
        <end position="579"/>
    </location>
</feature>
<feature type="compositionally biased region" description="Basic and acidic residues" evidence="1">
    <location>
        <begin position="781"/>
        <end position="795"/>
    </location>
</feature>
<dbReference type="Gene3D" id="1.20.890.10">
    <property type="entry name" value="cAMP-dependent protein kinase regulatory subunit, dimerization-anchoring domain"/>
    <property type="match status" value="1"/>
</dbReference>
<feature type="region of interest" description="Disordered" evidence="1">
    <location>
        <begin position="1481"/>
        <end position="1575"/>
    </location>
</feature>
<feature type="region of interest" description="Disordered" evidence="1">
    <location>
        <begin position="1119"/>
        <end position="1198"/>
    </location>
</feature>
<feature type="compositionally biased region" description="Basic and acidic residues" evidence="1">
    <location>
        <begin position="1529"/>
        <end position="1547"/>
    </location>
</feature>
<feature type="compositionally biased region" description="Basic and acidic residues" evidence="1">
    <location>
        <begin position="891"/>
        <end position="908"/>
    </location>
</feature>
<feature type="compositionally biased region" description="Acidic residues" evidence="1">
    <location>
        <begin position="995"/>
        <end position="1005"/>
    </location>
</feature>
<feature type="compositionally biased region" description="Acidic residues" evidence="1">
    <location>
        <begin position="1138"/>
        <end position="1151"/>
    </location>
</feature>
<feature type="compositionally biased region" description="Basic and acidic residues" evidence="1">
    <location>
        <begin position="915"/>
        <end position="944"/>
    </location>
</feature>
<feature type="compositionally biased region" description="Basic and acidic residues" evidence="1">
    <location>
        <begin position="830"/>
        <end position="843"/>
    </location>
</feature>
<evidence type="ECO:0000313" key="2">
    <source>
        <dbReference type="EnsemblMetazoa" id="AALFPA23_024072.P35894"/>
    </source>
</evidence>
<feature type="compositionally biased region" description="Basic and acidic residues" evidence="1">
    <location>
        <begin position="953"/>
        <end position="963"/>
    </location>
</feature>
<evidence type="ECO:0000313" key="3">
    <source>
        <dbReference type="Proteomes" id="UP000069940"/>
    </source>
</evidence>
<feature type="compositionally biased region" description="Basic and acidic residues" evidence="1">
    <location>
        <begin position="1493"/>
        <end position="1507"/>
    </location>
</feature>
<dbReference type="InterPro" id="IPR047579">
    <property type="entry name" value="DD_CABYR_SP17"/>
</dbReference>
<feature type="compositionally biased region" description="Polar residues" evidence="1">
    <location>
        <begin position="601"/>
        <end position="613"/>
    </location>
</feature>
<protein>
    <recommendedName>
        <fullName evidence="4">RIIa domain-containing protein</fullName>
    </recommendedName>
</protein>
<evidence type="ECO:0000256" key="1">
    <source>
        <dbReference type="SAM" id="MobiDB-lite"/>
    </source>
</evidence>